<name>A0A5J5EIT4_9PEZI</name>
<evidence type="ECO:0000256" key="1">
    <source>
        <dbReference type="SAM" id="MobiDB-lite"/>
    </source>
</evidence>
<sequence length="259" mass="28077">MKETLERALSQILENVPEELKMDHLTHLSNTIDWKTYAAQTKPSGKDGKPISQFCILGAMKDVPDAPEDVPKGFLQPRLEDAEHVTAFGLHGVDPATGQEYISPGEFYVSECSKIYKEILRDLGAPKCATKDLPGASNWIAIVGDKSNVNYSELAGYSTESSSSRSVSPDPSATPATQPAAPAKQKVCTRALLDKAREHTKQLARSLREPENPEARAAYEATCRMVFGLSPLGRGVRCDGSGTVARLPVLPKPRTDGNQ</sequence>
<keyword evidence="3" id="KW-1185">Reference proteome</keyword>
<dbReference type="EMBL" id="VXIS01000284">
    <property type="protein sequence ID" value="KAA8895164.1"/>
    <property type="molecule type" value="Genomic_DNA"/>
</dbReference>
<comment type="caution">
    <text evidence="2">The sequence shown here is derived from an EMBL/GenBank/DDBJ whole genome shotgun (WGS) entry which is preliminary data.</text>
</comment>
<proteinExistence type="predicted"/>
<dbReference type="Proteomes" id="UP000326924">
    <property type="component" value="Unassembled WGS sequence"/>
</dbReference>
<evidence type="ECO:0000313" key="2">
    <source>
        <dbReference type="EMBL" id="KAA8895164.1"/>
    </source>
</evidence>
<gene>
    <name evidence="2" type="ORF">FN846DRAFT_970853</name>
</gene>
<reference evidence="2 3" key="1">
    <citation type="submission" date="2019-09" db="EMBL/GenBank/DDBJ databases">
        <title>Draft genome of the ectomycorrhizal ascomycete Sphaerosporella brunnea.</title>
        <authorList>
            <consortium name="DOE Joint Genome Institute"/>
            <person name="Benucci G.M."/>
            <person name="Marozzi G."/>
            <person name="Antonielli L."/>
            <person name="Sanchez S."/>
            <person name="Marco P."/>
            <person name="Wang X."/>
            <person name="Falini L.B."/>
            <person name="Barry K."/>
            <person name="Haridas S."/>
            <person name="Lipzen A."/>
            <person name="Labutti K."/>
            <person name="Grigoriev I.V."/>
            <person name="Murat C."/>
            <person name="Martin F."/>
            <person name="Albertini E."/>
            <person name="Donnini D."/>
            <person name="Bonito G."/>
        </authorList>
    </citation>
    <scope>NUCLEOTIDE SEQUENCE [LARGE SCALE GENOMIC DNA]</scope>
    <source>
        <strain evidence="2 3">Sb_GMNB300</strain>
    </source>
</reference>
<evidence type="ECO:0000313" key="3">
    <source>
        <dbReference type="Proteomes" id="UP000326924"/>
    </source>
</evidence>
<feature type="region of interest" description="Disordered" evidence="1">
    <location>
        <begin position="159"/>
        <end position="185"/>
    </location>
</feature>
<dbReference type="AlphaFoldDB" id="A0A5J5EIT4"/>
<accession>A0A5J5EIT4</accession>
<protein>
    <submittedName>
        <fullName evidence="2">Uncharacterized protein</fullName>
    </submittedName>
</protein>
<organism evidence="2 3">
    <name type="scientific">Sphaerosporella brunnea</name>
    <dbReference type="NCBI Taxonomy" id="1250544"/>
    <lineage>
        <taxon>Eukaryota</taxon>
        <taxon>Fungi</taxon>
        <taxon>Dikarya</taxon>
        <taxon>Ascomycota</taxon>
        <taxon>Pezizomycotina</taxon>
        <taxon>Pezizomycetes</taxon>
        <taxon>Pezizales</taxon>
        <taxon>Pyronemataceae</taxon>
        <taxon>Sphaerosporella</taxon>
    </lineage>
</organism>
<dbReference type="InParanoid" id="A0A5J5EIT4"/>